<dbReference type="SUPFAM" id="SSF52096">
    <property type="entry name" value="ClpP/crotonase"/>
    <property type="match status" value="1"/>
</dbReference>
<dbReference type="EMBL" id="CP002343">
    <property type="protein sequence ID" value="ADU47126.1"/>
    <property type="molecule type" value="Genomic_DNA"/>
</dbReference>
<evidence type="ECO:0000256" key="3">
    <source>
        <dbReference type="ARBA" id="ARBA00023235"/>
    </source>
</evidence>
<dbReference type="eggNOG" id="COG1024">
    <property type="taxonomic scope" value="Bacteria"/>
</dbReference>
<reference evidence="5 6" key="1">
    <citation type="journal article" date="2010" name="Stand. Genomic Sci.">
        <title>Complete genome sequence of Intrasporangium calvum type strain (7 KIP).</title>
        <authorList>
            <person name="Del Rio T.G."/>
            <person name="Chertkov O."/>
            <person name="Yasawong M."/>
            <person name="Lucas S."/>
            <person name="Deshpande S."/>
            <person name="Cheng J.F."/>
            <person name="Detter C."/>
            <person name="Tapia R."/>
            <person name="Han C."/>
            <person name="Goodwin L."/>
            <person name="Pitluck S."/>
            <person name="Liolios K."/>
            <person name="Ivanova N."/>
            <person name="Mavromatis K."/>
            <person name="Pati A."/>
            <person name="Chen A."/>
            <person name="Palaniappan K."/>
            <person name="Land M."/>
            <person name="Hauser L."/>
            <person name="Chang Y.J."/>
            <person name="Jeffries C.D."/>
            <person name="Rohde M."/>
            <person name="Pukall R."/>
            <person name="Sikorski J."/>
            <person name="Goker M."/>
            <person name="Woyke T."/>
            <person name="Bristow J."/>
            <person name="Eisen J.A."/>
            <person name="Markowitz V."/>
            <person name="Hugenholtz P."/>
            <person name="Kyrpides N.C."/>
            <person name="Klenk H.P."/>
            <person name="Lapidus A."/>
        </authorList>
    </citation>
    <scope>NUCLEOTIDE SEQUENCE [LARGE SCALE GENOMIC DNA]</scope>
    <source>
        <strain evidence="6">ATCC 23552 / DSM 43043 / JCM 3097 / NBRC 12989 / 7 KIP</strain>
    </source>
</reference>
<dbReference type="Pfam" id="PF00378">
    <property type="entry name" value="ECH_1"/>
    <property type="match status" value="1"/>
</dbReference>
<comment type="subcellular location">
    <subcellularLocation>
        <location evidence="1">Peroxisome</location>
    </subcellularLocation>
</comment>
<dbReference type="Proteomes" id="UP000008914">
    <property type="component" value="Chromosome"/>
</dbReference>
<dbReference type="STRING" id="710696.Intca_0581"/>
<evidence type="ECO:0000313" key="6">
    <source>
        <dbReference type="Proteomes" id="UP000008914"/>
    </source>
</evidence>
<dbReference type="AlphaFoldDB" id="E6S9T6"/>
<organism evidence="5 6">
    <name type="scientific">Intrasporangium calvum (strain ATCC 23552 / DSM 43043 / JCM 3097 / NBRC 12989 / NCIMB 10167 / NRRL B-3866 / 7 KIP)</name>
    <dbReference type="NCBI Taxonomy" id="710696"/>
    <lineage>
        <taxon>Bacteria</taxon>
        <taxon>Bacillati</taxon>
        <taxon>Actinomycetota</taxon>
        <taxon>Actinomycetes</taxon>
        <taxon>Micrococcales</taxon>
        <taxon>Intrasporangiaceae</taxon>
        <taxon>Intrasporangium</taxon>
    </lineage>
</organism>
<sequence>MGSLRYEHLGLAVTSWSAMRMRLLRTTEVHGSDRACPADLWTSYDRRAWSSSTTRGKGLGTMSETRPTEPRGVRYERSAKVGRIVLARPEASNAFDLPAAHALGEAIGAAEADAERSDIAAVLLTGDGPRFCAGGDVRSFVAADDQPGYLRELATVLEAQLRRLSELPLPVVAGVQGSVAGAGLAFLLNSDIVVAARSTRLTMAYAGIGLTPDCGVSYLLPRAVGQQRALELALTGRVLTADEAAEWGLVTEVVDDEALADRAAVLAEALASGAAGGRAALGQAKLLLRGAWAVTRADSAADEVDTIAAVVVSPEAQERIARFVNR</sequence>
<evidence type="ECO:0000313" key="5">
    <source>
        <dbReference type="EMBL" id="ADU47126.1"/>
    </source>
</evidence>
<dbReference type="EC" id="4.2.1.17" evidence="5"/>
<evidence type="ECO:0000256" key="1">
    <source>
        <dbReference type="ARBA" id="ARBA00004275"/>
    </source>
</evidence>
<proteinExistence type="inferred from homology"/>
<dbReference type="InterPro" id="IPR018376">
    <property type="entry name" value="Enoyl-CoA_hyd/isom_CS"/>
</dbReference>
<dbReference type="KEGG" id="ica:Intca_0581"/>
<dbReference type="Gene3D" id="3.90.226.10">
    <property type="entry name" value="2-enoyl-CoA Hydratase, Chain A, domain 1"/>
    <property type="match status" value="1"/>
</dbReference>
<keyword evidence="2" id="KW-0576">Peroxisome</keyword>
<protein>
    <submittedName>
        <fullName evidence="5">Enoyl-CoA hydratase</fullName>
        <ecNumber evidence="5">4.2.1.17</ecNumber>
    </submittedName>
</protein>
<dbReference type="PANTHER" id="PTHR43684:SF1">
    <property type="entry name" value="ENOYL-COA DELTA ISOMERASE 2"/>
    <property type="match status" value="1"/>
</dbReference>
<accession>E6S9T6</accession>
<evidence type="ECO:0000256" key="4">
    <source>
        <dbReference type="RuleBase" id="RU003707"/>
    </source>
</evidence>
<comment type="similarity">
    <text evidence="4">Belongs to the enoyl-CoA hydratase/isomerase family.</text>
</comment>
<dbReference type="InterPro" id="IPR029045">
    <property type="entry name" value="ClpP/crotonase-like_dom_sf"/>
</dbReference>
<keyword evidence="6" id="KW-1185">Reference proteome</keyword>
<dbReference type="CDD" id="cd06558">
    <property type="entry name" value="crotonase-like"/>
    <property type="match status" value="1"/>
</dbReference>
<evidence type="ECO:0000256" key="2">
    <source>
        <dbReference type="ARBA" id="ARBA00023140"/>
    </source>
</evidence>
<dbReference type="HOGENOM" id="CLU_009834_7_2_11"/>
<dbReference type="RefSeq" id="WP_013491447.1">
    <property type="nucleotide sequence ID" value="NC_014830.1"/>
</dbReference>
<dbReference type="GO" id="GO:0004300">
    <property type="term" value="F:enoyl-CoA hydratase activity"/>
    <property type="evidence" value="ECO:0007669"/>
    <property type="project" value="UniProtKB-EC"/>
</dbReference>
<gene>
    <name evidence="5" type="ordered locus">Intca_0581</name>
</gene>
<name>E6S9T6_INTC7</name>
<dbReference type="PROSITE" id="PS00166">
    <property type="entry name" value="ENOYL_COA_HYDRATASE"/>
    <property type="match status" value="1"/>
</dbReference>
<dbReference type="InterPro" id="IPR001753">
    <property type="entry name" value="Enoyl-CoA_hydra/iso"/>
</dbReference>
<keyword evidence="3" id="KW-0413">Isomerase</keyword>
<dbReference type="InterPro" id="IPR051053">
    <property type="entry name" value="ECH/Chromodomain_protein"/>
</dbReference>
<dbReference type="GO" id="GO:0004165">
    <property type="term" value="F:delta(3)-delta(2)-enoyl-CoA isomerase activity"/>
    <property type="evidence" value="ECO:0007669"/>
    <property type="project" value="UniProtKB-ARBA"/>
</dbReference>
<dbReference type="PANTHER" id="PTHR43684">
    <property type="match status" value="1"/>
</dbReference>
<keyword evidence="5" id="KW-0456">Lyase</keyword>